<dbReference type="PROSITE" id="PS51898">
    <property type="entry name" value="TYR_RECOMBINASE"/>
    <property type="match status" value="1"/>
</dbReference>
<dbReference type="InterPro" id="IPR013762">
    <property type="entry name" value="Integrase-like_cat_sf"/>
</dbReference>
<comment type="caution">
    <text evidence="5">The sequence shown here is derived from an EMBL/GenBank/DDBJ whole genome shotgun (WGS) entry which is preliminary data.</text>
</comment>
<dbReference type="GO" id="GO:0015074">
    <property type="term" value="P:DNA integration"/>
    <property type="evidence" value="ECO:0007669"/>
    <property type="project" value="UniProtKB-KW"/>
</dbReference>
<reference evidence="5" key="1">
    <citation type="submission" date="2016-01" db="EMBL/GenBank/DDBJ databases">
        <authorList>
            <person name="Peeters C."/>
        </authorList>
    </citation>
    <scope>NUCLEOTIDE SEQUENCE [LARGE SCALE GENOMIC DNA]</scope>
    <source>
        <strain evidence="5">LMG 22940</strain>
    </source>
</reference>
<gene>
    <name evidence="5" type="ORF">AWB68_06965</name>
</gene>
<dbReference type="Pfam" id="PF00589">
    <property type="entry name" value="Phage_integrase"/>
    <property type="match status" value="1"/>
</dbReference>
<accession>A0A158KS60</accession>
<dbReference type="RefSeq" id="WP_087648845.1">
    <property type="nucleotide sequence ID" value="NZ_FCON02000140.1"/>
</dbReference>
<dbReference type="EMBL" id="FCON02000140">
    <property type="protein sequence ID" value="SAL83579.1"/>
    <property type="molecule type" value="Genomic_DNA"/>
</dbReference>
<protein>
    <submittedName>
        <fullName evidence="5">Integrase family protein</fullName>
    </submittedName>
</protein>
<dbReference type="PANTHER" id="PTHR30349">
    <property type="entry name" value="PHAGE INTEGRASE-RELATED"/>
    <property type="match status" value="1"/>
</dbReference>
<keyword evidence="1" id="KW-0159">Chromosome partition</keyword>
<dbReference type="CDD" id="cd00797">
    <property type="entry name" value="INT_RitB_C_like"/>
    <property type="match status" value="1"/>
</dbReference>
<keyword evidence="2" id="KW-0229">DNA integration</keyword>
<evidence type="ECO:0000256" key="3">
    <source>
        <dbReference type="ARBA" id="ARBA00023172"/>
    </source>
</evidence>
<dbReference type="InterPro" id="IPR050090">
    <property type="entry name" value="Tyrosine_recombinase_XerCD"/>
</dbReference>
<dbReference type="AlphaFoldDB" id="A0A158KS60"/>
<keyword evidence="3" id="KW-0233">DNA recombination</keyword>
<dbReference type="Gene3D" id="1.10.443.10">
    <property type="entry name" value="Intergrase catalytic core"/>
    <property type="match status" value="1"/>
</dbReference>
<proteinExistence type="predicted"/>
<sequence>MKRSVNVNSADTMVSLAKTYLAERRCLGFDLKISGQVLMNFARFADAMEHRGPITEDLALTWAHATTSERAITWARRIEIIRPFAKYLKQIYPDTVVPRCDLCGRAHRRLAPHIYTEQELNELLAASAAMLPVGSIRPLTYETLFGLIAATGLRISEAINLRRDDVKLAEGTLIVRETKFHSSRLIPLHPTAIRAMKRYATRRALIAAPEPCSSFFVNLDGGKLQARTVHWAFDRLRKQLAWTSRGDHALPRIHDLRHTFVCRRILKWYQDGENVDNRMMALSTYLGHVKPSDTYWYLTAVPDLMEIVSRKFACFAEGVRHE</sequence>
<evidence type="ECO:0000259" key="4">
    <source>
        <dbReference type="PROSITE" id="PS51898"/>
    </source>
</evidence>
<dbReference type="OrthoDB" id="662444at2"/>
<evidence type="ECO:0000256" key="1">
    <source>
        <dbReference type="ARBA" id="ARBA00022829"/>
    </source>
</evidence>
<dbReference type="InterPro" id="IPR011010">
    <property type="entry name" value="DNA_brk_join_enz"/>
</dbReference>
<dbReference type="SUPFAM" id="SSF56349">
    <property type="entry name" value="DNA breaking-rejoining enzymes"/>
    <property type="match status" value="1"/>
</dbReference>
<name>A0A158KS60_9BURK</name>
<dbReference type="InterPro" id="IPR002104">
    <property type="entry name" value="Integrase_catalytic"/>
</dbReference>
<evidence type="ECO:0000313" key="5">
    <source>
        <dbReference type="EMBL" id="SAL83579.1"/>
    </source>
</evidence>
<feature type="domain" description="Tyr recombinase" evidence="4">
    <location>
        <begin position="110"/>
        <end position="310"/>
    </location>
</feature>
<evidence type="ECO:0000256" key="2">
    <source>
        <dbReference type="ARBA" id="ARBA00022908"/>
    </source>
</evidence>
<dbReference type="PANTHER" id="PTHR30349:SF81">
    <property type="entry name" value="TYROSINE RECOMBINASE XERC"/>
    <property type="match status" value="1"/>
</dbReference>
<dbReference type="GO" id="GO:0006310">
    <property type="term" value="P:DNA recombination"/>
    <property type="evidence" value="ECO:0007669"/>
    <property type="project" value="UniProtKB-KW"/>
</dbReference>
<dbReference type="Proteomes" id="UP000054770">
    <property type="component" value="Unassembled WGS sequence"/>
</dbReference>
<keyword evidence="6" id="KW-1185">Reference proteome</keyword>
<evidence type="ECO:0000313" key="6">
    <source>
        <dbReference type="Proteomes" id="UP000054770"/>
    </source>
</evidence>
<dbReference type="GO" id="GO:0003677">
    <property type="term" value="F:DNA binding"/>
    <property type="evidence" value="ECO:0007669"/>
    <property type="project" value="InterPro"/>
</dbReference>
<dbReference type="GO" id="GO:0007059">
    <property type="term" value="P:chromosome segregation"/>
    <property type="evidence" value="ECO:0007669"/>
    <property type="project" value="UniProtKB-KW"/>
</dbReference>
<organism evidence="5 6">
    <name type="scientific">Caballeronia choica</name>
    <dbReference type="NCBI Taxonomy" id="326476"/>
    <lineage>
        <taxon>Bacteria</taxon>
        <taxon>Pseudomonadati</taxon>
        <taxon>Pseudomonadota</taxon>
        <taxon>Betaproteobacteria</taxon>
        <taxon>Burkholderiales</taxon>
        <taxon>Burkholderiaceae</taxon>
        <taxon>Caballeronia</taxon>
    </lineage>
</organism>